<dbReference type="GO" id="GO:0061630">
    <property type="term" value="F:ubiquitin protein ligase activity"/>
    <property type="evidence" value="ECO:0007669"/>
    <property type="project" value="UniProtKB-UniRule"/>
</dbReference>
<protein>
    <recommendedName>
        <fullName evidence="10">E3 ubiquitin-protein ligase</fullName>
        <ecNumber evidence="10">2.3.2.27</ecNumber>
    </recommendedName>
</protein>
<evidence type="ECO:0000256" key="4">
    <source>
        <dbReference type="ARBA" id="ARBA00022723"/>
    </source>
</evidence>
<keyword evidence="6 10" id="KW-0833">Ubl conjugation pathway</keyword>
<dbReference type="SMART" id="SM00396">
    <property type="entry name" value="ZnF_UBR1"/>
    <property type="match status" value="1"/>
</dbReference>
<keyword evidence="7 10" id="KW-0862">Zinc</keyword>
<dbReference type="Pfam" id="PF22960">
    <property type="entry name" value="WHD_UBR1"/>
    <property type="match status" value="1"/>
</dbReference>
<evidence type="ECO:0000256" key="9">
    <source>
        <dbReference type="PROSITE-ProRule" id="PRU00508"/>
    </source>
</evidence>
<dbReference type="CDD" id="cd19673">
    <property type="entry name" value="UBR-box_UBR3"/>
    <property type="match status" value="1"/>
</dbReference>
<proteinExistence type="inferred from homology"/>
<feature type="region of interest" description="Disordered" evidence="11">
    <location>
        <begin position="1105"/>
        <end position="1131"/>
    </location>
</feature>
<dbReference type="InterPro" id="IPR039164">
    <property type="entry name" value="UBR1-like"/>
</dbReference>
<dbReference type="GO" id="GO:0071596">
    <property type="term" value="P:ubiquitin-dependent protein catabolic process via the N-end rule pathway"/>
    <property type="evidence" value="ECO:0007669"/>
    <property type="project" value="UniProtKB-UniRule"/>
</dbReference>
<dbReference type="CDD" id="cd16482">
    <property type="entry name" value="RING-H2_UBR1-like"/>
    <property type="match status" value="1"/>
</dbReference>
<comment type="function">
    <text evidence="10">Ubiquitin ligase protein which is a component of the N-end rule pathway. Recognizes and binds to proteins bearing specific N-terminal residues that are destabilizing according to the N-end rule, leading to their ubiquitination and subsequent degradation.</text>
</comment>
<comment type="caution">
    <text evidence="13">The sequence shown here is derived from an EMBL/GenBank/DDBJ whole genome shotgun (WGS) entry which is preliminary data.</text>
</comment>
<dbReference type="InterPro" id="IPR042065">
    <property type="entry name" value="E3_ELL-like"/>
</dbReference>
<dbReference type="Pfam" id="PF18995">
    <property type="entry name" value="PRT6_C"/>
    <property type="match status" value="1"/>
</dbReference>
<keyword evidence="5 10" id="KW-0863">Zinc-finger</keyword>
<dbReference type="Proteomes" id="UP000383932">
    <property type="component" value="Unassembled WGS sequence"/>
</dbReference>
<evidence type="ECO:0000313" key="14">
    <source>
        <dbReference type="Proteomes" id="UP000383932"/>
    </source>
</evidence>
<dbReference type="GO" id="GO:0016567">
    <property type="term" value="P:protein ubiquitination"/>
    <property type="evidence" value="ECO:0007669"/>
    <property type="project" value="UniProtKB-UniRule"/>
</dbReference>
<evidence type="ECO:0000256" key="2">
    <source>
        <dbReference type="ARBA" id="ARBA00004906"/>
    </source>
</evidence>
<dbReference type="InterPro" id="IPR003126">
    <property type="entry name" value="Znf_UBR"/>
</dbReference>
<evidence type="ECO:0000256" key="6">
    <source>
        <dbReference type="ARBA" id="ARBA00022786"/>
    </source>
</evidence>
<dbReference type="PANTHER" id="PTHR21497:SF24">
    <property type="entry name" value="E3 UBIQUITIN-PROTEIN LIGASE UBR1"/>
    <property type="match status" value="1"/>
</dbReference>
<dbReference type="UniPathway" id="UPA00143"/>
<keyword evidence="14" id="KW-1185">Reference proteome</keyword>
<dbReference type="PROSITE" id="PS51157">
    <property type="entry name" value="ZF_UBR"/>
    <property type="match status" value="1"/>
</dbReference>
<dbReference type="Gene3D" id="3.30.1390.10">
    <property type="match status" value="1"/>
</dbReference>
<dbReference type="SUPFAM" id="SSF54736">
    <property type="entry name" value="ClpS-like"/>
    <property type="match status" value="1"/>
</dbReference>
<evidence type="ECO:0000256" key="3">
    <source>
        <dbReference type="ARBA" id="ARBA00022679"/>
    </source>
</evidence>
<dbReference type="InterPro" id="IPR014719">
    <property type="entry name" value="Ribosomal_bL12_C/ClpS-like"/>
</dbReference>
<feature type="region of interest" description="Disordered" evidence="11">
    <location>
        <begin position="154"/>
        <end position="188"/>
    </location>
</feature>
<dbReference type="GO" id="GO:0005737">
    <property type="term" value="C:cytoplasm"/>
    <property type="evidence" value="ECO:0007669"/>
    <property type="project" value="TreeGrafter"/>
</dbReference>
<dbReference type="OrthoDB" id="26387at2759"/>
<keyword evidence="3 10" id="KW-0808">Transferase</keyword>
<evidence type="ECO:0000256" key="10">
    <source>
        <dbReference type="RuleBase" id="RU366018"/>
    </source>
</evidence>
<sequence length="1818" mass="202121">MNFSRFLGISQGTRPNDPLARLRFALETMPGSRKHVFSSGTRADILKELYDAMWGGYSHLFVPWGGPLSPDTLLSDAQRENIPGVDDLPIPGRGCGHIFKRGESYCGLDDSTVMCARCFHATDHTSHNISFSVTQHPGGCCDCGDPEAWSTPLNCPRHPPAPTPPTTQPYSHFPPKPRDRPRTNVPPELRDSLARTIGYALDFLLDTLDFSPDDASPPADDNELRHHPTADPAQTERFSVVLWNDEKHSFDEVIHHLMDTTGLTKLEAIHTANRVDQEGREIIRTGEDVHQLLKIADSINLIDIGVTVRRAYDTFREQVAAVILEWLLDLTSARIGPDGVILREIIATELFAPRKKDSSSLASSPDASRVYAELKDPARIDWLFLYHTRLWKRPRLHLKQIYVSVLTLSHEHKLTVGMCFSTIPDSSNPLTATHFATVYHRIVDAYLLVDREVETSIKYFAVQLFTVPSVAGYIVKHNALLPRILSLLTSFFTNQIDDKRIMPLPPPRPGQPIPALDIESFPFRSKRITSVFNDLRYLVSTPPVQLHMATSQDPLLHVLRLCRLFFGANAQRRAASSHVEYETDAWISVFNASLSLVRIVRAVGEAFSKGSTADLVRAIETVTHQILVICTLAETHLDPVKYQVRWHDVKFAGREWQVFQFDVASEWVSFHHSLHWLLAELFKHEDLLEEENLKSVKGVGEGGLRAVVLKNMSPKGALTVLDFPLRVIVMVAQIRCGLWVRNGFAIRGQLLHYRDFMLRELCYDSDVFLLQSFLVILDPDLVLVTMLDRFNLVEFFSGTLTHPLYDGVALPAMVEECLYALITILSEHSRTSPVRREIVHGLALGACSYTELTKRVAERLADESAFDAALRSVANFDAQAGRYELRPECYEEVNPFFFHYTRNRREEADLILRKRLNAKDPSAAVIEPRPLKLERGPYAGLSSLWGRETLLRIVFFALWGIVQLVERAAGGAPPPSADAVLDQAMHLVMLGLVEQPEVWSRLAAETQIQVDEPNPNTNTTLIGLLCSLEHMERFKPLAARVAWCLDRFVVHAPAAVGACRVVPDNAGPGSADEREKAKKAAARARQDAIMKQFAAAQRTFIETNAFDDESDEDEAIEGATGTDESSSQAAKPEPVFGTCIVCQEELRAGAGQRPFGALCFIQPSRTVRVVRRLGGRALEDALVAPLSLDRPVPEDGEKPNSGANSKGKGKASEKASSLLEGWPATDTKFGLVAQACGHMMHHECFSIYSQSVEQRHAQQNTRNHAENTGRMEYICPLCKSLGNALVPVEGSLFASQSCGERLPPLPDWLRLVRVELLRPNSNYGQRAHLQSDDDGAPGFLFWGAEDSNYPRLTAQVRDGDHRMTDTVRGISRALSMQTAHLRPDSGRPSGTPGSGMYLPEYLCAYTIVAMEVGLRGQGTYPTVVHSLSDAAQHTVRGIIACLTKLAALQLDLGGDAAANRPSIQEAILHPVLPEWPRKRLPFLLRDPMVVMVEVAAVAPALLPYMATLMYYAHLARTTVTLVAQLDRVPSGIMIDPEEATPLLGDLHTFTVSVVRHCPKLALRAEQVLATTPSGGFARLVHSLTLPFLRRAAILIKSILPSTIGSGDEGAGEYERLLTMLRVPPPSQISDSGYLQTLLQNWSQHFGLYMNQVGVQPIARIEHPAPYRLVQLPALLDELFADQNTLLCKRCKSVPLDAAICLFCGTICCFQSHCCFDTHDTSKGECNMHMRECGGAVGLYFLVRRCAILYLAAGNGSFGQAPYLDVHGEVDYGMRRGRRQFLNTQRFEELRRIWLTHGLPTFVARKLDGLMDYGGWDGL</sequence>
<dbReference type="InterPro" id="IPR003769">
    <property type="entry name" value="ClpS_core"/>
</dbReference>
<comment type="catalytic activity">
    <reaction evidence="1 10">
        <text>S-ubiquitinyl-[E2 ubiquitin-conjugating enzyme]-L-cysteine + [acceptor protein]-L-lysine = [E2 ubiquitin-conjugating enzyme]-L-cysteine + N(6)-ubiquitinyl-[acceptor protein]-L-lysine.</text>
        <dbReference type="EC" id="2.3.2.27"/>
    </reaction>
</comment>
<dbReference type="InterPro" id="IPR044046">
    <property type="entry name" value="E3_ligase_UBR-like_C"/>
</dbReference>
<evidence type="ECO:0000256" key="1">
    <source>
        <dbReference type="ARBA" id="ARBA00000900"/>
    </source>
</evidence>
<comment type="pathway">
    <text evidence="2 10">Protein modification; protein ubiquitination.</text>
</comment>
<feature type="domain" description="UBR-type" evidence="12">
    <location>
        <begin position="93"/>
        <end position="160"/>
    </location>
</feature>
<evidence type="ECO:0000259" key="12">
    <source>
        <dbReference type="PROSITE" id="PS51157"/>
    </source>
</evidence>
<evidence type="ECO:0000256" key="7">
    <source>
        <dbReference type="ARBA" id="ARBA00022833"/>
    </source>
</evidence>
<gene>
    <name evidence="13" type="ORF">CTheo_3020</name>
</gene>
<dbReference type="Gene3D" id="1.10.10.2670">
    <property type="entry name" value="E3 ubiquitin-protein ligase"/>
    <property type="match status" value="1"/>
</dbReference>
<dbReference type="GO" id="GO:0000151">
    <property type="term" value="C:ubiquitin ligase complex"/>
    <property type="evidence" value="ECO:0007669"/>
    <property type="project" value="TreeGrafter"/>
</dbReference>
<feature type="region of interest" description="Disordered" evidence="11">
    <location>
        <begin position="1189"/>
        <end position="1217"/>
    </location>
</feature>
<dbReference type="Pfam" id="PF02617">
    <property type="entry name" value="ClpS"/>
    <property type="match status" value="1"/>
</dbReference>
<evidence type="ECO:0000256" key="11">
    <source>
        <dbReference type="SAM" id="MobiDB-lite"/>
    </source>
</evidence>
<accession>A0A5N5QPD1</accession>
<reference evidence="13 14" key="1">
    <citation type="journal article" date="2019" name="Fungal Biol. Biotechnol.">
        <title>Draft genome sequence of fastidious pathogen Ceratobasidium theobromae, which causes vascular-streak dieback in Theobroma cacao.</title>
        <authorList>
            <person name="Ali S.S."/>
            <person name="Asman A."/>
            <person name="Shao J."/>
            <person name="Firmansyah A.P."/>
            <person name="Susilo A.W."/>
            <person name="Rosmana A."/>
            <person name="McMahon P."/>
            <person name="Junaid M."/>
            <person name="Guest D."/>
            <person name="Kheng T.Y."/>
            <person name="Meinhardt L.W."/>
            <person name="Bailey B.A."/>
        </authorList>
    </citation>
    <scope>NUCLEOTIDE SEQUENCE [LARGE SCALE GENOMIC DNA]</scope>
    <source>
        <strain evidence="13 14">CT2</strain>
    </source>
</reference>
<feature type="compositionally biased region" description="Pro residues" evidence="11">
    <location>
        <begin position="157"/>
        <end position="167"/>
    </location>
</feature>
<evidence type="ECO:0000256" key="5">
    <source>
        <dbReference type="ARBA" id="ARBA00022771"/>
    </source>
</evidence>
<keyword evidence="4 10" id="KW-0479">Metal-binding</keyword>
<feature type="compositionally biased region" description="Acidic residues" evidence="11">
    <location>
        <begin position="1105"/>
        <end position="1116"/>
    </location>
</feature>
<dbReference type="GO" id="GO:0008270">
    <property type="term" value="F:zinc ion binding"/>
    <property type="evidence" value="ECO:0007669"/>
    <property type="project" value="UniProtKB-UniRule"/>
</dbReference>
<dbReference type="SUPFAM" id="SSF46785">
    <property type="entry name" value="Winged helix' DNA-binding domain"/>
    <property type="match status" value="1"/>
</dbReference>
<dbReference type="EMBL" id="SSOP01000035">
    <property type="protein sequence ID" value="KAB5593554.1"/>
    <property type="molecule type" value="Genomic_DNA"/>
</dbReference>
<dbReference type="InterPro" id="IPR036390">
    <property type="entry name" value="WH_DNA-bd_sf"/>
</dbReference>
<feature type="compositionally biased region" description="Basic and acidic residues" evidence="11">
    <location>
        <begin position="176"/>
        <end position="188"/>
    </location>
</feature>
<dbReference type="Gene3D" id="2.10.110.30">
    <property type="match status" value="1"/>
</dbReference>
<dbReference type="EC" id="2.3.2.27" evidence="10"/>
<comment type="similarity">
    <text evidence="8 10">Belongs to the E3 ubiquitin-protein ligase UBR1-like family.</text>
</comment>
<evidence type="ECO:0000256" key="8">
    <source>
        <dbReference type="ARBA" id="ARBA00046341"/>
    </source>
</evidence>
<organism evidence="13 14">
    <name type="scientific">Ceratobasidium theobromae</name>
    <dbReference type="NCBI Taxonomy" id="1582974"/>
    <lineage>
        <taxon>Eukaryota</taxon>
        <taxon>Fungi</taxon>
        <taxon>Dikarya</taxon>
        <taxon>Basidiomycota</taxon>
        <taxon>Agaricomycotina</taxon>
        <taxon>Agaricomycetes</taxon>
        <taxon>Cantharellales</taxon>
        <taxon>Ceratobasidiaceae</taxon>
        <taxon>Ceratobasidium</taxon>
    </lineage>
</organism>
<feature type="zinc finger region" description="UBR-type" evidence="9">
    <location>
        <begin position="93"/>
        <end position="160"/>
    </location>
</feature>
<dbReference type="Pfam" id="PF02207">
    <property type="entry name" value="zf-UBR"/>
    <property type="match status" value="1"/>
</dbReference>
<dbReference type="PANTHER" id="PTHR21497">
    <property type="entry name" value="UBIQUITIN LIGASE E3 ALPHA-RELATED"/>
    <property type="match status" value="1"/>
</dbReference>
<dbReference type="InterPro" id="IPR055194">
    <property type="entry name" value="UBR1-like_WH"/>
</dbReference>
<feature type="region of interest" description="Disordered" evidence="11">
    <location>
        <begin position="212"/>
        <end position="231"/>
    </location>
</feature>
<evidence type="ECO:0000313" key="13">
    <source>
        <dbReference type="EMBL" id="KAB5593554.1"/>
    </source>
</evidence>
<name>A0A5N5QPD1_9AGAM</name>